<proteinExistence type="predicted"/>
<dbReference type="EMBL" id="WGGD01000005">
    <property type="protein sequence ID" value="MUN28523.1"/>
    <property type="molecule type" value="Genomic_DNA"/>
</dbReference>
<sequence>MNHLEYLRVLPTNFRSFPGSILSRTFVNYFLLHKGFNHEEVKDLIKVRIDGITFNVRKNNFIHNIGLVKEELTYGESVYYMLGKGKTLGF</sequence>
<gene>
    <name evidence="1" type="ORF">GC250_03440</name>
</gene>
<name>A0A6A9QRU1_SULME</name>
<comment type="caution">
    <text evidence="1">The sequence shown here is derived from an EMBL/GenBank/DDBJ whole genome shotgun (WGS) entry which is preliminary data.</text>
</comment>
<dbReference type="AlphaFoldDB" id="A0A6A9QRU1"/>
<reference evidence="1 2" key="1">
    <citation type="submission" date="2019-10" db="EMBL/GenBank/DDBJ databases">
        <title>Sequencing and Assembly of Multiple Reported Metal-Biooxidizing Members of the Extremely Thermoacidophilic Archaeal Family Sulfolobaceae.</title>
        <authorList>
            <person name="Counts J.A."/>
            <person name="Kelly R.M."/>
        </authorList>
    </citation>
    <scope>NUCLEOTIDE SEQUENCE [LARGE SCALE GENOMIC DNA]</scope>
    <source>
        <strain evidence="1 2">DSM 6482</strain>
    </source>
</reference>
<protein>
    <submittedName>
        <fullName evidence="1">Uncharacterized protein</fullName>
    </submittedName>
</protein>
<keyword evidence="2" id="KW-1185">Reference proteome</keyword>
<organism evidence="1 2">
    <name type="scientific">Sulfuracidifex metallicus DSM 6482 = JCM 9184</name>
    <dbReference type="NCBI Taxonomy" id="523847"/>
    <lineage>
        <taxon>Archaea</taxon>
        <taxon>Thermoproteota</taxon>
        <taxon>Thermoprotei</taxon>
        <taxon>Sulfolobales</taxon>
        <taxon>Sulfolobaceae</taxon>
        <taxon>Sulfuracidifex</taxon>
    </lineage>
</organism>
<evidence type="ECO:0000313" key="1">
    <source>
        <dbReference type="EMBL" id="MUN28523.1"/>
    </source>
</evidence>
<dbReference type="Proteomes" id="UP000470772">
    <property type="component" value="Unassembled WGS sequence"/>
</dbReference>
<dbReference type="RefSeq" id="WP_054839063.1">
    <property type="nucleotide sequence ID" value="NZ_BBBY01000035.1"/>
</dbReference>
<evidence type="ECO:0000313" key="2">
    <source>
        <dbReference type="Proteomes" id="UP000470772"/>
    </source>
</evidence>
<accession>A0A6A9QRU1</accession>